<keyword evidence="4" id="KW-1185">Reference proteome</keyword>
<sequence>MDGSKGGFGDETRGGSPGARRYGGDDGPAGRDVPRAMLRGALHRCPACGRGPLFRAFLKVADACPDCGEDLHHQRADDAPPYVTIFVVGHLVVAAVLAVDMAYAWPMWLHAAVWFPVTVALCLAFLPSAKGALVGLQWALRMHGFGGTPDVPDTHPALFGSAGPSRP</sequence>
<organism evidence="3 4">
    <name type="scientific">Lichenibacterium ramalinae</name>
    <dbReference type="NCBI Taxonomy" id="2316527"/>
    <lineage>
        <taxon>Bacteria</taxon>
        <taxon>Pseudomonadati</taxon>
        <taxon>Pseudomonadota</taxon>
        <taxon>Alphaproteobacteria</taxon>
        <taxon>Hyphomicrobiales</taxon>
        <taxon>Lichenihabitantaceae</taxon>
        <taxon>Lichenibacterium</taxon>
    </lineage>
</organism>
<dbReference type="EMBL" id="QYBC01000001">
    <property type="protein sequence ID" value="RYB07601.1"/>
    <property type="molecule type" value="Genomic_DNA"/>
</dbReference>
<dbReference type="RefSeq" id="WP_129217069.1">
    <property type="nucleotide sequence ID" value="NZ_QYBC01000001.1"/>
</dbReference>
<feature type="transmembrane region" description="Helical" evidence="2">
    <location>
        <begin position="82"/>
        <end position="105"/>
    </location>
</feature>
<protein>
    <submittedName>
        <fullName evidence="3">DUF983 domain-containing protein</fullName>
    </submittedName>
</protein>
<keyword evidence="2" id="KW-0812">Transmembrane</keyword>
<evidence type="ECO:0000256" key="2">
    <source>
        <dbReference type="SAM" id="Phobius"/>
    </source>
</evidence>
<name>A0A4Q2RL94_9HYPH</name>
<feature type="region of interest" description="Disordered" evidence="1">
    <location>
        <begin position="1"/>
        <end position="29"/>
    </location>
</feature>
<dbReference type="InterPro" id="IPR009325">
    <property type="entry name" value="DUF983"/>
</dbReference>
<accession>A0A4Q2RL94</accession>
<dbReference type="AlphaFoldDB" id="A0A4Q2RL94"/>
<evidence type="ECO:0000313" key="3">
    <source>
        <dbReference type="EMBL" id="RYB07601.1"/>
    </source>
</evidence>
<keyword evidence="2" id="KW-0472">Membrane</keyword>
<dbReference type="Pfam" id="PF06170">
    <property type="entry name" value="DUF983"/>
    <property type="match status" value="1"/>
</dbReference>
<comment type="caution">
    <text evidence="3">The sequence shown here is derived from an EMBL/GenBank/DDBJ whole genome shotgun (WGS) entry which is preliminary data.</text>
</comment>
<feature type="transmembrane region" description="Helical" evidence="2">
    <location>
        <begin position="111"/>
        <end position="133"/>
    </location>
</feature>
<evidence type="ECO:0000313" key="4">
    <source>
        <dbReference type="Proteomes" id="UP000289411"/>
    </source>
</evidence>
<keyword evidence="2" id="KW-1133">Transmembrane helix</keyword>
<dbReference type="Proteomes" id="UP000289411">
    <property type="component" value="Unassembled WGS sequence"/>
</dbReference>
<dbReference type="OrthoDB" id="9799456at2"/>
<gene>
    <name evidence="3" type="ORF">D3272_00245</name>
</gene>
<proteinExistence type="predicted"/>
<evidence type="ECO:0000256" key="1">
    <source>
        <dbReference type="SAM" id="MobiDB-lite"/>
    </source>
</evidence>
<reference evidence="3 4" key="2">
    <citation type="submission" date="2019-02" db="EMBL/GenBank/DDBJ databases">
        <title>'Lichenibacterium ramalinii' gen. nov. sp. nov., 'Lichenibacterium minor' gen. nov. sp. nov.</title>
        <authorList>
            <person name="Pankratov T."/>
        </authorList>
    </citation>
    <scope>NUCLEOTIDE SEQUENCE [LARGE SCALE GENOMIC DNA]</scope>
    <source>
        <strain evidence="3 4">RmlP001</strain>
    </source>
</reference>
<reference evidence="3 4" key="1">
    <citation type="submission" date="2018-09" db="EMBL/GenBank/DDBJ databases">
        <authorList>
            <person name="Grouzdev D.S."/>
            <person name="Krutkina M.S."/>
        </authorList>
    </citation>
    <scope>NUCLEOTIDE SEQUENCE [LARGE SCALE GENOMIC DNA]</scope>
    <source>
        <strain evidence="3 4">RmlP001</strain>
    </source>
</reference>